<gene>
    <name evidence="2" type="ORF">DdX_17163</name>
</gene>
<evidence type="ECO:0000313" key="2">
    <source>
        <dbReference type="EMBL" id="KAI1699707.1"/>
    </source>
</evidence>
<name>A0AAD4MLV7_9BILA</name>
<sequence length="151" mass="17232">MYQICVRGESSRFKTLERPSLPKAINESSGEEEPSEDFHANATYVEMRRNTERNTDESPSLPKDENDRERLGLKPAGSSSNEPGAAETGKRIGRRVLQYSVEETWKLCFGLKPYSLVWRKSTKRGKWDKGKLTEYAGNIVVGPKLFKYIEN</sequence>
<protein>
    <submittedName>
        <fullName evidence="2">Uncharacterized protein</fullName>
    </submittedName>
</protein>
<organism evidence="2 3">
    <name type="scientific">Ditylenchus destructor</name>
    <dbReference type="NCBI Taxonomy" id="166010"/>
    <lineage>
        <taxon>Eukaryota</taxon>
        <taxon>Metazoa</taxon>
        <taxon>Ecdysozoa</taxon>
        <taxon>Nematoda</taxon>
        <taxon>Chromadorea</taxon>
        <taxon>Rhabditida</taxon>
        <taxon>Tylenchina</taxon>
        <taxon>Tylenchomorpha</taxon>
        <taxon>Sphaerularioidea</taxon>
        <taxon>Anguinidae</taxon>
        <taxon>Anguininae</taxon>
        <taxon>Ditylenchus</taxon>
    </lineage>
</organism>
<dbReference type="EMBL" id="JAKKPZ010000170">
    <property type="protein sequence ID" value="KAI1699707.1"/>
    <property type="molecule type" value="Genomic_DNA"/>
</dbReference>
<dbReference type="Proteomes" id="UP001201812">
    <property type="component" value="Unassembled WGS sequence"/>
</dbReference>
<evidence type="ECO:0000313" key="3">
    <source>
        <dbReference type="Proteomes" id="UP001201812"/>
    </source>
</evidence>
<proteinExistence type="predicted"/>
<dbReference type="AlphaFoldDB" id="A0AAD4MLV7"/>
<reference evidence="2" key="1">
    <citation type="submission" date="2022-01" db="EMBL/GenBank/DDBJ databases">
        <title>Genome Sequence Resource for Two Populations of Ditylenchus destructor, the Migratory Endoparasitic Phytonematode.</title>
        <authorList>
            <person name="Zhang H."/>
            <person name="Lin R."/>
            <person name="Xie B."/>
        </authorList>
    </citation>
    <scope>NUCLEOTIDE SEQUENCE</scope>
    <source>
        <strain evidence="2">BazhouSP</strain>
    </source>
</reference>
<feature type="region of interest" description="Disordered" evidence="1">
    <location>
        <begin position="17"/>
        <end position="93"/>
    </location>
</feature>
<evidence type="ECO:0000256" key="1">
    <source>
        <dbReference type="SAM" id="MobiDB-lite"/>
    </source>
</evidence>
<comment type="caution">
    <text evidence="2">The sequence shown here is derived from an EMBL/GenBank/DDBJ whole genome shotgun (WGS) entry which is preliminary data.</text>
</comment>
<feature type="compositionally biased region" description="Basic and acidic residues" evidence="1">
    <location>
        <begin position="46"/>
        <end position="72"/>
    </location>
</feature>
<keyword evidence="3" id="KW-1185">Reference proteome</keyword>
<accession>A0AAD4MLV7</accession>